<evidence type="ECO:0000256" key="9">
    <source>
        <dbReference type="ARBA" id="ARBA00038963"/>
    </source>
</evidence>
<keyword evidence="5" id="KW-0809">Transit peptide</keyword>
<name>A0A2R5HKB9_9LACT</name>
<dbReference type="InterPro" id="IPR011032">
    <property type="entry name" value="GroES-like_sf"/>
</dbReference>
<evidence type="ECO:0000256" key="1">
    <source>
        <dbReference type="ARBA" id="ARBA00010371"/>
    </source>
</evidence>
<keyword evidence="6" id="KW-0560">Oxidoreductase</keyword>
<dbReference type="EMBL" id="BFFO01000006">
    <property type="protein sequence ID" value="GBG96961.1"/>
    <property type="molecule type" value="Genomic_DNA"/>
</dbReference>
<dbReference type="PANTHER" id="PTHR43981">
    <property type="entry name" value="ENOYL-[ACYL-CARRIER-PROTEIN] REDUCTASE, MITOCHONDRIAL"/>
    <property type="match status" value="1"/>
</dbReference>
<organism evidence="12 13">
    <name type="scientific">Lactococcus termiticola</name>
    <dbReference type="NCBI Taxonomy" id="2169526"/>
    <lineage>
        <taxon>Bacteria</taxon>
        <taxon>Bacillati</taxon>
        <taxon>Bacillota</taxon>
        <taxon>Bacilli</taxon>
        <taxon>Lactobacillales</taxon>
        <taxon>Streptococcaceae</taxon>
        <taxon>Lactococcus</taxon>
    </lineage>
</organism>
<dbReference type="Gene3D" id="3.40.50.720">
    <property type="entry name" value="NAD(P)-binding Rossmann-like Domain"/>
    <property type="match status" value="1"/>
</dbReference>
<evidence type="ECO:0000313" key="13">
    <source>
        <dbReference type="Proteomes" id="UP000245021"/>
    </source>
</evidence>
<comment type="caution">
    <text evidence="12">The sequence shown here is derived from an EMBL/GenBank/DDBJ whole genome shotgun (WGS) entry which is preliminary data.</text>
</comment>
<dbReference type="EC" id="1.3.1.104" evidence="9"/>
<dbReference type="Pfam" id="PF08240">
    <property type="entry name" value="ADH_N"/>
    <property type="match status" value="1"/>
</dbReference>
<evidence type="ECO:0000256" key="7">
    <source>
        <dbReference type="ARBA" id="ARBA00023098"/>
    </source>
</evidence>
<accession>A0A2R5HKB9</accession>
<keyword evidence="3" id="KW-0276">Fatty acid metabolism</keyword>
<dbReference type="Gene3D" id="3.90.180.10">
    <property type="entry name" value="Medium-chain alcohol dehydrogenases, catalytic domain"/>
    <property type="match status" value="1"/>
</dbReference>
<keyword evidence="4" id="KW-0521">NADP</keyword>
<evidence type="ECO:0000256" key="6">
    <source>
        <dbReference type="ARBA" id="ARBA00023002"/>
    </source>
</evidence>
<evidence type="ECO:0000256" key="3">
    <source>
        <dbReference type="ARBA" id="ARBA00022832"/>
    </source>
</evidence>
<keyword evidence="2" id="KW-0444">Lipid biosynthesis</keyword>
<feature type="domain" description="Enoyl reductase (ER)" evidence="11">
    <location>
        <begin position="13"/>
        <end position="309"/>
    </location>
</feature>
<dbReference type="InterPro" id="IPR020843">
    <property type="entry name" value="ER"/>
</dbReference>
<dbReference type="GO" id="GO:0141148">
    <property type="term" value="F:enoyl-[acyl-carrier-protein] reductase (NADPH) activity"/>
    <property type="evidence" value="ECO:0007669"/>
    <property type="project" value="UniProtKB-EC"/>
</dbReference>
<sequence>MTYKSIGYESFGEPREVLEIRARERSPLKYAQLRVQMLLAPVNPSDLIPVTGAYRHRTPLPAIAGYEGVGLVLEVGPGLSSDLLGKRVLPLEGEGTWQEEVVCEADYAVMIPDELDDLSASQLYINPLTAYLLVNEVFQLQPGKKLAVTAGASAIGKCFAQLAKTMGFDYYAIVRNSSHDKELYELGAKAVLTDAKGLQFDAVVDCVGGEVGTSLAKQVKSGGHFQALGLLSGEQVDWAEISELPIKQGLFHLRYWLAKHSPEAFQEKMADIIGLVQKGELVINQDVRVLPFTDIKQALASDEKGKMILDFRN</sequence>
<keyword evidence="8" id="KW-0275">Fatty acid biosynthesis</keyword>
<comment type="similarity">
    <text evidence="1">Belongs to the zinc-containing alcohol dehydrogenase family. Quinone oxidoreductase subfamily.</text>
</comment>
<keyword evidence="13" id="KW-1185">Reference proteome</keyword>
<dbReference type="InterPro" id="IPR051034">
    <property type="entry name" value="Mito_Enoyl-ACP_Reductase"/>
</dbReference>
<reference evidence="12 13" key="1">
    <citation type="journal article" date="2018" name="Genome Announc.">
        <title>Draft Genome Sequence of Lactococcus sp. Strain NtB2 (JCM 32569), Isolated from the Gut of the Higher Termite Nasutitermes takasagoensis.</title>
        <authorList>
            <person name="Noda S."/>
            <person name="Aihara C."/>
            <person name="Yuki M."/>
            <person name="Ohkuma M."/>
        </authorList>
    </citation>
    <scope>NUCLEOTIDE SEQUENCE [LARGE SCALE GENOMIC DNA]</scope>
    <source>
        <strain evidence="12 13">NtB2</strain>
    </source>
</reference>
<dbReference type="InterPro" id="IPR013154">
    <property type="entry name" value="ADH-like_N"/>
</dbReference>
<evidence type="ECO:0000256" key="8">
    <source>
        <dbReference type="ARBA" id="ARBA00023160"/>
    </source>
</evidence>
<dbReference type="PANTHER" id="PTHR43981:SF2">
    <property type="entry name" value="ENOYL-[ACYL-CARRIER-PROTEIN] REDUCTASE, MITOCHONDRIAL"/>
    <property type="match status" value="1"/>
</dbReference>
<dbReference type="CDD" id="cd05282">
    <property type="entry name" value="ETR_like"/>
    <property type="match status" value="1"/>
</dbReference>
<keyword evidence="7" id="KW-0443">Lipid metabolism</keyword>
<dbReference type="OrthoDB" id="9787435at2"/>
<gene>
    <name evidence="12" type="primary">qor</name>
    <name evidence="12" type="ORF">NtB2_01097</name>
</gene>
<evidence type="ECO:0000256" key="10">
    <source>
        <dbReference type="ARBA" id="ARBA00048843"/>
    </source>
</evidence>
<dbReference type="RefSeq" id="WP_109245931.1">
    <property type="nucleotide sequence ID" value="NZ_BFFO01000006.1"/>
</dbReference>
<evidence type="ECO:0000256" key="5">
    <source>
        <dbReference type="ARBA" id="ARBA00022946"/>
    </source>
</evidence>
<dbReference type="Pfam" id="PF13602">
    <property type="entry name" value="ADH_zinc_N_2"/>
    <property type="match status" value="1"/>
</dbReference>
<evidence type="ECO:0000259" key="11">
    <source>
        <dbReference type="SMART" id="SM00829"/>
    </source>
</evidence>
<protein>
    <recommendedName>
        <fullName evidence="9">enoyl-[acyl-carrier-protein] reductase</fullName>
        <ecNumber evidence="9">1.3.1.104</ecNumber>
    </recommendedName>
</protein>
<dbReference type="SUPFAM" id="SSF50129">
    <property type="entry name" value="GroES-like"/>
    <property type="match status" value="1"/>
</dbReference>
<dbReference type="SMART" id="SM00829">
    <property type="entry name" value="PKS_ER"/>
    <property type="match status" value="1"/>
</dbReference>
<evidence type="ECO:0000313" key="12">
    <source>
        <dbReference type="EMBL" id="GBG96961.1"/>
    </source>
</evidence>
<proteinExistence type="inferred from homology"/>
<dbReference type="SUPFAM" id="SSF51735">
    <property type="entry name" value="NAD(P)-binding Rossmann-fold domains"/>
    <property type="match status" value="1"/>
</dbReference>
<evidence type="ECO:0000256" key="2">
    <source>
        <dbReference type="ARBA" id="ARBA00022516"/>
    </source>
</evidence>
<dbReference type="InterPro" id="IPR036291">
    <property type="entry name" value="NAD(P)-bd_dom_sf"/>
</dbReference>
<comment type="catalytic activity">
    <reaction evidence="10">
        <text>a 2,3-saturated acyl-[ACP] + NADP(+) = a (2E)-enoyl-[ACP] + NADPH + H(+)</text>
        <dbReference type="Rhea" id="RHEA:22564"/>
        <dbReference type="Rhea" id="RHEA-COMP:9925"/>
        <dbReference type="Rhea" id="RHEA-COMP:9926"/>
        <dbReference type="ChEBI" id="CHEBI:15378"/>
        <dbReference type="ChEBI" id="CHEBI:57783"/>
        <dbReference type="ChEBI" id="CHEBI:58349"/>
        <dbReference type="ChEBI" id="CHEBI:78784"/>
        <dbReference type="ChEBI" id="CHEBI:78785"/>
        <dbReference type="EC" id="1.3.1.104"/>
    </reaction>
</comment>
<dbReference type="Proteomes" id="UP000245021">
    <property type="component" value="Unassembled WGS sequence"/>
</dbReference>
<dbReference type="AlphaFoldDB" id="A0A2R5HKB9"/>
<evidence type="ECO:0000256" key="4">
    <source>
        <dbReference type="ARBA" id="ARBA00022857"/>
    </source>
</evidence>
<dbReference type="GO" id="GO:0006633">
    <property type="term" value="P:fatty acid biosynthetic process"/>
    <property type="evidence" value="ECO:0007669"/>
    <property type="project" value="UniProtKB-KW"/>
</dbReference>